<evidence type="ECO:0000256" key="1">
    <source>
        <dbReference type="SAM" id="MobiDB-lite"/>
    </source>
</evidence>
<protein>
    <submittedName>
        <fullName evidence="3">Phosphatidylserine/phosphatidylglycerophosphate/ cardiolipin synthase-like enzyme</fullName>
    </submittedName>
</protein>
<reference evidence="3 4" key="1">
    <citation type="submission" date="2020-08" db="EMBL/GenBank/DDBJ databases">
        <title>Sequencing the genomes of 1000 actinobacteria strains.</title>
        <authorList>
            <person name="Klenk H.-P."/>
        </authorList>
    </citation>
    <scope>NUCLEOTIDE SEQUENCE [LARGE SCALE GENOMIC DNA]</scope>
    <source>
        <strain evidence="3 4">DSM 43675</strain>
    </source>
</reference>
<evidence type="ECO:0000313" key="4">
    <source>
        <dbReference type="Proteomes" id="UP000546324"/>
    </source>
</evidence>
<accession>A0A7X0G530</accession>
<dbReference type="SMART" id="SM00155">
    <property type="entry name" value="PLDc"/>
    <property type="match status" value="2"/>
</dbReference>
<dbReference type="RefSeq" id="WP_185030279.1">
    <property type="nucleotide sequence ID" value="NZ_JACHMQ010000001.1"/>
</dbReference>
<comment type="caution">
    <text evidence="3">The sequence shown here is derived from an EMBL/GenBank/DDBJ whole genome shotgun (WGS) entry which is preliminary data.</text>
</comment>
<proteinExistence type="predicted"/>
<dbReference type="InterPro" id="IPR001736">
    <property type="entry name" value="PLipase_D/transphosphatidylase"/>
</dbReference>
<sequence>MSGVVTVYVPCDVVTIVVRMGYGDSLSAMEELTLRAVHAGLAEPDQLAERLGLGIRLVHDLVYDLWRQGHLAINTETTPLTLTVSDTVARCLDADRTEELRGAESVFEPRELMIDKLTMRVLPAMGRLKPSRARLAVPVESRAVSLADVPQSAVMKALHESLRKEQKAQSVVVDRTRGPVVGHRARRALSYRLPPPDLRKAAGRRWIELKVAPHWDEELQHLSVTVVDDRLSAELRQEASERLTQLVADSPTSALGTELREHAQGAMVDPPSPASALQRLERRISGAADIPAGQRRNWHLELADDARQLEGLLQAQVQRETSAHIITGEEQERLLPLLIGRAETQLVIVSPWIRYRALKPLLDPLADRIRRGVRVVFAWGVDPDTEFSEAFDDQTRNALEDLARAAPGEHVQQVLLPMTSARTHAKLLVVDDHTALVTSRNLLSSTGSLSELGVVLEAGEGESPVITDLLGWVRAAIPSYEQSRRVYVRPSEFAAARSASGAVRPGGAGPGPGASRGTSPSERARPDAPPSAADIEAPREDATDAAVEVTSLRLWTKAWTDHVQRSRAFLESRTLPSVRTVTDAAHRGLLRTALIKAARRVVIASHGLSADAVDTGLIGALRSCLDRGVEVTLVYGDGRRLTGPDRHRWEIANAHLEDLRREYPGTLRLISGGHHAKVLVWDDEALVGSFNYLSFEGRYGRQRLASELSVRLTGGDIADAVAGAVGAAPLVRTEQSASRPVAPASAGAAFNAAQHLLKSHQDGDADAAVLVRGVLAGAEDPWHVLEALGEEPDAPPALVTLVAARCLTDHAGSGGDGERSLRWRRWLIDRLWRKGDFVEAAVLRQTLPDPRLRPRPALAMLAAARRTPAFVPALEDLAMDDPDAGECVVGVLAAAGAVILEGSSSAAEVLDLLATEVEGIWEELAARTAEYQAVPGSQPITRSTLRAALQESELDQERADAWATLERLVDHAQSTTFDNTISTRTHRALFDSASGEFAVLAKRVRERSPEVLRAWSAELPTRNMAQLVQNVGASVALGRPPMHGSHLKRYVKRLDPILAQVDTVLRLCRDDKEPGAGAALPEEALKLSQWLVDSWSAFTERAGEMPAPEGRLVRAFLDDLEELARWGTTR</sequence>
<dbReference type="Gene3D" id="3.30.870.10">
    <property type="entry name" value="Endonuclease Chain A"/>
    <property type="match status" value="2"/>
</dbReference>
<organism evidence="3 4">
    <name type="scientific">Actinomadura coerulea</name>
    <dbReference type="NCBI Taxonomy" id="46159"/>
    <lineage>
        <taxon>Bacteria</taxon>
        <taxon>Bacillati</taxon>
        <taxon>Actinomycetota</taxon>
        <taxon>Actinomycetes</taxon>
        <taxon>Streptosporangiales</taxon>
        <taxon>Thermomonosporaceae</taxon>
        <taxon>Actinomadura</taxon>
    </lineage>
</organism>
<feature type="compositionally biased region" description="Gly residues" evidence="1">
    <location>
        <begin position="504"/>
        <end position="514"/>
    </location>
</feature>
<evidence type="ECO:0000259" key="2">
    <source>
        <dbReference type="PROSITE" id="PS50035"/>
    </source>
</evidence>
<dbReference type="PANTHER" id="PTHR21248:SF22">
    <property type="entry name" value="PHOSPHOLIPASE D"/>
    <property type="match status" value="1"/>
</dbReference>
<dbReference type="GO" id="GO:0006793">
    <property type="term" value="P:phosphorus metabolic process"/>
    <property type="evidence" value="ECO:0007669"/>
    <property type="project" value="UniProtKB-ARBA"/>
</dbReference>
<dbReference type="PANTHER" id="PTHR21248">
    <property type="entry name" value="CARDIOLIPIN SYNTHASE"/>
    <property type="match status" value="1"/>
</dbReference>
<evidence type="ECO:0000313" key="3">
    <source>
        <dbReference type="EMBL" id="MBB6398887.1"/>
    </source>
</evidence>
<gene>
    <name evidence="3" type="ORF">BKA00_005801</name>
</gene>
<dbReference type="AlphaFoldDB" id="A0A7X0G530"/>
<dbReference type="GO" id="GO:0003824">
    <property type="term" value="F:catalytic activity"/>
    <property type="evidence" value="ECO:0007669"/>
    <property type="project" value="InterPro"/>
</dbReference>
<dbReference type="SUPFAM" id="SSF56024">
    <property type="entry name" value="Phospholipase D/nuclease"/>
    <property type="match status" value="2"/>
</dbReference>
<feature type="domain" description="PLD phosphodiesterase" evidence="2">
    <location>
        <begin position="670"/>
        <end position="692"/>
    </location>
</feature>
<name>A0A7X0G530_9ACTN</name>
<dbReference type="PROSITE" id="PS50035">
    <property type="entry name" value="PLD"/>
    <property type="match status" value="2"/>
</dbReference>
<keyword evidence="4" id="KW-1185">Reference proteome</keyword>
<dbReference type="Proteomes" id="UP000546324">
    <property type="component" value="Unassembled WGS sequence"/>
</dbReference>
<feature type="region of interest" description="Disordered" evidence="1">
    <location>
        <begin position="498"/>
        <end position="542"/>
    </location>
</feature>
<dbReference type="EMBL" id="JACHMQ010000001">
    <property type="protein sequence ID" value="MBB6398887.1"/>
    <property type="molecule type" value="Genomic_DNA"/>
</dbReference>
<feature type="domain" description="PLD phosphodiesterase" evidence="2">
    <location>
        <begin position="419"/>
        <end position="446"/>
    </location>
</feature>